<gene>
    <name evidence="1" type="ORF">J5N97_010541</name>
</gene>
<organism evidence="1 2">
    <name type="scientific">Dioscorea zingiberensis</name>
    <dbReference type="NCBI Taxonomy" id="325984"/>
    <lineage>
        <taxon>Eukaryota</taxon>
        <taxon>Viridiplantae</taxon>
        <taxon>Streptophyta</taxon>
        <taxon>Embryophyta</taxon>
        <taxon>Tracheophyta</taxon>
        <taxon>Spermatophyta</taxon>
        <taxon>Magnoliopsida</taxon>
        <taxon>Liliopsida</taxon>
        <taxon>Dioscoreales</taxon>
        <taxon>Dioscoreaceae</taxon>
        <taxon>Dioscorea</taxon>
    </lineage>
</organism>
<dbReference type="Proteomes" id="UP001085076">
    <property type="component" value="Miscellaneous, Linkage group lg02"/>
</dbReference>
<dbReference type="AlphaFoldDB" id="A0A9D5CZB0"/>
<comment type="caution">
    <text evidence="1">The sequence shown here is derived from an EMBL/GenBank/DDBJ whole genome shotgun (WGS) entry which is preliminary data.</text>
</comment>
<keyword evidence="2" id="KW-1185">Reference proteome</keyword>
<reference evidence="1" key="2">
    <citation type="journal article" date="2022" name="Hortic Res">
        <title>The genome of Dioscorea zingiberensis sheds light on the biosynthesis, origin and evolution of the medicinally important diosgenin saponins.</title>
        <authorList>
            <person name="Li Y."/>
            <person name="Tan C."/>
            <person name="Li Z."/>
            <person name="Guo J."/>
            <person name="Li S."/>
            <person name="Chen X."/>
            <person name="Wang C."/>
            <person name="Dai X."/>
            <person name="Yang H."/>
            <person name="Song W."/>
            <person name="Hou L."/>
            <person name="Xu J."/>
            <person name="Tong Z."/>
            <person name="Xu A."/>
            <person name="Yuan X."/>
            <person name="Wang W."/>
            <person name="Yang Q."/>
            <person name="Chen L."/>
            <person name="Sun Z."/>
            <person name="Wang K."/>
            <person name="Pan B."/>
            <person name="Chen J."/>
            <person name="Bao Y."/>
            <person name="Liu F."/>
            <person name="Qi X."/>
            <person name="Gang D.R."/>
            <person name="Wen J."/>
            <person name="Li J."/>
        </authorList>
    </citation>
    <scope>NUCLEOTIDE SEQUENCE</scope>
    <source>
        <strain evidence="1">Dzin_1.0</strain>
    </source>
</reference>
<dbReference type="EMBL" id="JAGGNH010000002">
    <property type="protein sequence ID" value="KAJ0982286.1"/>
    <property type="molecule type" value="Genomic_DNA"/>
</dbReference>
<dbReference type="InterPro" id="IPR053023">
    <property type="entry name" value="FLAP_modulator"/>
</dbReference>
<dbReference type="InterPro" id="IPR010903">
    <property type="entry name" value="DUF1517"/>
</dbReference>
<evidence type="ECO:0000313" key="1">
    <source>
        <dbReference type="EMBL" id="KAJ0982286.1"/>
    </source>
</evidence>
<name>A0A9D5CZB0_9LILI</name>
<protein>
    <submittedName>
        <fullName evidence="1">Uncharacterized protein</fullName>
    </submittedName>
</protein>
<dbReference type="Pfam" id="PF07466">
    <property type="entry name" value="DUF1517"/>
    <property type="match status" value="1"/>
</dbReference>
<reference evidence="1" key="1">
    <citation type="submission" date="2021-03" db="EMBL/GenBank/DDBJ databases">
        <authorList>
            <person name="Li Z."/>
            <person name="Yang C."/>
        </authorList>
    </citation>
    <scope>NUCLEOTIDE SEQUENCE</scope>
    <source>
        <strain evidence="1">Dzin_1.0</strain>
        <tissue evidence="1">Leaf</tissue>
    </source>
</reference>
<dbReference type="GO" id="GO:0009507">
    <property type="term" value="C:chloroplast"/>
    <property type="evidence" value="ECO:0007669"/>
    <property type="project" value="TreeGrafter"/>
</dbReference>
<dbReference type="OrthoDB" id="542507at2759"/>
<accession>A0A9D5CZB0</accession>
<proteinExistence type="predicted"/>
<evidence type="ECO:0000313" key="2">
    <source>
        <dbReference type="Proteomes" id="UP001085076"/>
    </source>
</evidence>
<sequence>MSSSQLLKSIKFFALPPKSHPSPLESKPISFLPSRIHLRIPPIRKPSALSFSLMPLSAITPPCLSEEPTVNPILEFLCSLRKPAIAAVLLAFLLAARPLASFAASGGRMGGSSFSSFSSSSSSLDSYSSSSFIGSEFPSEGLPCSSWRYSSSWSGDSSYPSNTKLKLLVMLPLIIVAVLPTVSIMNETRNGMIHVLKLQVGFLGTAQSLQNNLNLIAETADTSNQKGLNYILTESSLALLQLSDYCISAHSSVSAKLTMEDAEKCFNQHSFEERGKLDEETLVNFNNLKRRKLLSKKPNGLSNEYIVVTVLVVVAGFYKLPVISNIMDLKDTLNKLCSIPISQTLAVEVLWTPQSEHDTLSEIELLQDYPLLMPLQEEIYAADAR</sequence>
<dbReference type="PANTHER" id="PTHR33975">
    <property type="entry name" value="MYELIN-ASSOCIATED OLIGODENDROCYTE BASIC PROTEIN"/>
    <property type="match status" value="1"/>
</dbReference>
<dbReference type="PANTHER" id="PTHR33975:SF2">
    <property type="entry name" value="MYELIN-ASSOCIATED OLIGODENDROCYTE BASIC PROTEIN"/>
    <property type="match status" value="1"/>
</dbReference>